<dbReference type="Gene3D" id="2.60.120.10">
    <property type="entry name" value="Jelly Rolls"/>
    <property type="match status" value="1"/>
</dbReference>
<dbReference type="Pfam" id="PF02311">
    <property type="entry name" value="AraC_binding"/>
    <property type="match status" value="1"/>
</dbReference>
<dbReference type="SUPFAM" id="SSF46689">
    <property type="entry name" value="Homeodomain-like"/>
    <property type="match status" value="2"/>
</dbReference>
<evidence type="ECO:0000256" key="2">
    <source>
        <dbReference type="ARBA" id="ARBA00023125"/>
    </source>
</evidence>
<keyword evidence="3" id="KW-0010">Activator</keyword>
<keyword evidence="2" id="KW-0238">DNA-binding</keyword>
<dbReference type="InterPro" id="IPR009057">
    <property type="entry name" value="Homeodomain-like_sf"/>
</dbReference>
<proteinExistence type="predicted"/>
<evidence type="ECO:0000256" key="3">
    <source>
        <dbReference type="ARBA" id="ARBA00023159"/>
    </source>
</evidence>
<comment type="caution">
    <text evidence="6">The sequence shown here is derived from an EMBL/GenBank/DDBJ whole genome shotgun (WGS) entry which is preliminary data.</text>
</comment>
<dbReference type="PROSITE" id="PS01124">
    <property type="entry name" value="HTH_ARAC_FAMILY_2"/>
    <property type="match status" value="1"/>
</dbReference>
<dbReference type="SMART" id="SM00342">
    <property type="entry name" value="HTH_ARAC"/>
    <property type="match status" value="1"/>
</dbReference>
<dbReference type="PANTHER" id="PTHR46796:SF2">
    <property type="entry name" value="TRANSCRIPTIONAL REGULATORY PROTEIN"/>
    <property type="match status" value="1"/>
</dbReference>
<dbReference type="Pfam" id="PF12833">
    <property type="entry name" value="HTH_18"/>
    <property type="match status" value="1"/>
</dbReference>
<feature type="domain" description="HTH araC/xylS-type" evidence="5">
    <location>
        <begin position="190"/>
        <end position="287"/>
    </location>
</feature>
<dbReference type="SUPFAM" id="SSF51215">
    <property type="entry name" value="Regulatory protein AraC"/>
    <property type="match status" value="1"/>
</dbReference>
<dbReference type="GO" id="GO:0043565">
    <property type="term" value="F:sequence-specific DNA binding"/>
    <property type="evidence" value="ECO:0007669"/>
    <property type="project" value="InterPro"/>
</dbReference>
<dbReference type="RefSeq" id="WP_284352764.1">
    <property type="nucleotide sequence ID" value="NZ_BRXS01000009.1"/>
</dbReference>
<evidence type="ECO:0000256" key="4">
    <source>
        <dbReference type="ARBA" id="ARBA00023163"/>
    </source>
</evidence>
<dbReference type="InterPro" id="IPR003313">
    <property type="entry name" value="AraC-bd"/>
</dbReference>
<reference evidence="6" key="1">
    <citation type="submission" date="2022-08" db="EMBL/GenBank/DDBJ databases">
        <title>Draft genome sequencing of Roseisolibacter agri AW1220.</title>
        <authorList>
            <person name="Tobiishi Y."/>
            <person name="Tonouchi A."/>
        </authorList>
    </citation>
    <scope>NUCLEOTIDE SEQUENCE</scope>
    <source>
        <strain evidence="6">AW1220</strain>
    </source>
</reference>
<dbReference type="PANTHER" id="PTHR46796">
    <property type="entry name" value="HTH-TYPE TRANSCRIPTIONAL ACTIVATOR RHAS-RELATED"/>
    <property type="match status" value="1"/>
</dbReference>
<evidence type="ECO:0000313" key="6">
    <source>
        <dbReference type="EMBL" id="GLC28368.1"/>
    </source>
</evidence>
<evidence type="ECO:0000256" key="1">
    <source>
        <dbReference type="ARBA" id="ARBA00023015"/>
    </source>
</evidence>
<protein>
    <submittedName>
        <fullName evidence="6">AraC family transcriptional regulator</fullName>
    </submittedName>
</protein>
<dbReference type="PROSITE" id="PS00041">
    <property type="entry name" value="HTH_ARAC_FAMILY_1"/>
    <property type="match status" value="1"/>
</dbReference>
<keyword evidence="7" id="KW-1185">Reference proteome</keyword>
<dbReference type="Proteomes" id="UP001161325">
    <property type="component" value="Unassembled WGS sequence"/>
</dbReference>
<dbReference type="AlphaFoldDB" id="A0AA37QK38"/>
<gene>
    <name evidence="6" type="ORF">rosag_48810</name>
</gene>
<dbReference type="GO" id="GO:0003700">
    <property type="term" value="F:DNA-binding transcription factor activity"/>
    <property type="evidence" value="ECO:0007669"/>
    <property type="project" value="InterPro"/>
</dbReference>
<accession>A0AA37QK38</accession>
<dbReference type="InterPro" id="IPR018060">
    <property type="entry name" value="HTH_AraC"/>
</dbReference>
<name>A0AA37QK38_9BACT</name>
<keyword evidence="4" id="KW-0804">Transcription</keyword>
<dbReference type="EMBL" id="BRXS01000009">
    <property type="protein sequence ID" value="GLC28368.1"/>
    <property type="molecule type" value="Genomic_DNA"/>
</dbReference>
<dbReference type="InterPro" id="IPR037923">
    <property type="entry name" value="HTH-like"/>
</dbReference>
<dbReference type="Gene3D" id="1.10.10.60">
    <property type="entry name" value="Homeodomain-like"/>
    <property type="match status" value="1"/>
</dbReference>
<dbReference type="InterPro" id="IPR014710">
    <property type="entry name" value="RmlC-like_jellyroll"/>
</dbReference>
<dbReference type="InterPro" id="IPR050204">
    <property type="entry name" value="AraC_XylS_family_regulators"/>
</dbReference>
<keyword evidence="1" id="KW-0805">Transcription regulation</keyword>
<dbReference type="InterPro" id="IPR018062">
    <property type="entry name" value="HTH_AraC-typ_CS"/>
</dbReference>
<organism evidence="6 7">
    <name type="scientific">Roseisolibacter agri</name>
    <dbReference type="NCBI Taxonomy" id="2014610"/>
    <lineage>
        <taxon>Bacteria</taxon>
        <taxon>Pseudomonadati</taxon>
        <taxon>Gemmatimonadota</taxon>
        <taxon>Gemmatimonadia</taxon>
        <taxon>Gemmatimonadales</taxon>
        <taxon>Gemmatimonadaceae</taxon>
        <taxon>Roseisolibacter</taxon>
    </lineage>
</organism>
<evidence type="ECO:0000259" key="5">
    <source>
        <dbReference type="PROSITE" id="PS01124"/>
    </source>
</evidence>
<evidence type="ECO:0000313" key="7">
    <source>
        <dbReference type="Proteomes" id="UP001161325"/>
    </source>
</evidence>
<sequence length="298" mass="31442">MPVSRESATLVRVALPEPLELLHATFVRHRFAPHTHDTFVLAVVESGAASSRYRGGVALYRPGGVVVIEPGEPHDGEPAPGGWRYRALYPPPALLARLADGGPLAAACATAGEHAPGTRRLFASSFLPDAALAVRLAAAHTALANAPRGDTLRGEVLLADALSTLLQRHACATATARHVVDSATTARGVRAARALLHDGFAQPLSLATLADAAHLAPARLARAFRVAVGLPPHAYLELVRVEQAKLRLRRGDPIADVAFATGFADQSHLTRRFRRVVGVTPGAYARACAAMRVGRRVA</sequence>